<dbReference type="EMBL" id="JADWDJ010000004">
    <property type="protein sequence ID" value="KAG5282640.1"/>
    <property type="molecule type" value="Genomic_DNA"/>
</dbReference>
<accession>A0AAV6H5R8</accession>
<dbReference type="Proteomes" id="UP000823561">
    <property type="component" value="Chromosome 4"/>
</dbReference>
<comment type="caution">
    <text evidence="1">The sequence shown here is derived from an EMBL/GenBank/DDBJ whole genome shotgun (WGS) entry which is preliminary data.</text>
</comment>
<reference evidence="1" key="1">
    <citation type="submission" date="2020-10" db="EMBL/GenBank/DDBJ databases">
        <title>Chromosome-scale genome assembly of the Allis shad, Alosa alosa.</title>
        <authorList>
            <person name="Margot Z."/>
            <person name="Christophe K."/>
            <person name="Cabau C."/>
            <person name="Louis A."/>
            <person name="Berthelot C."/>
            <person name="Parey E."/>
            <person name="Roest Crollius H."/>
            <person name="Montfort J."/>
            <person name="Robinson-Rechavi M."/>
            <person name="Bucao C."/>
            <person name="Bouchez O."/>
            <person name="Gislard M."/>
            <person name="Lluch J."/>
            <person name="Milhes M."/>
            <person name="Lampietro C."/>
            <person name="Lopez Roques C."/>
            <person name="Donnadieu C."/>
            <person name="Braasch I."/>
            <person name="Desvignes T."/>
            <person name="Postlethwait J."/>
            <person name="Bobe J."/>
            <person name="Guiguen Y."/>
        </authorList>
    </citation>
    <scope>NUCLEOTIDE SEQUENCE</scope>
    <source>
        <strain evidence="1">M-15738</strain>
        <tissue evidence="1">Blood</tissue>
    </source>
</reference>
<sequence length="91" mass="10338">MLLLQLVPFNKVKLLKGVQEKDVTRGQLALFKDMLKTLTSSIKEEAGLWDMATMALVTSCWTYSKACSWHVLMHKLKHLKAALRHTVSTPQ</sequence>
<proteinExistence type="predicted"/>
<dbReference type="AlphaFoldDB" id="A0AAV6H5R8"/>
<evidence type="ECO:0000313" key="2">
    <source>
        <dbReference type="Proteomes" id="UP000823561"/>
    </source>
</evidence>
<gene>
    <name evidence="1" type="ORF">AALO_G00058210</name>
</gene>
<name>A0AAV6H5R8_9TELE</name>
<organism evidence="1 2">
    <name type="scientific">Alosa alosa</name>
    <name type="common">allis shad</name>
    <dbReference type="NCBI Taxonomy" id="278164"/>
    <lineage>
        <taxon>Eukaryota</taxon>
        <taxon>Metazoa</taxon>
        <taxon>Chordata</taxon>
        <taxon>Craniata</taxon>
        <taxon>Vertebrata</taxon>
        <taxon>Euteleostomi</taxon>
        <taxon>Actinopterygii</taxon>
        <taxon>Neopterygii</taxon>
        <taxon>Teleostei</taxon>
        <taxon>Clupei</taxon>
        <taxon>Clupeiformes</taxon>
        <taxon>Clupeoidei</taxon>
        <taxon>Clupeidae</taxon>
        <taxon>Alosa</taxon>
    </lineage>
</organism>
<protein>
    <submittedName>
        <fullName evidence="1">Uncharacterized protein</fullName>
    </submittedName>
</protein>
<evidence type="ECO:0000313" key="1">
    <source>
        <dbReference type="EMBL" id="KAG5282640.1"/>
    </source>
</evidence>
<keyword evidence="2" id="KW-1185">Reference proteome</keyword>